<dbReference type="OrthoDB" id="416987at2759"/>
<name>A0A8J2P3H6_9HEXA</name>
<evidence type="ECO:0000313" key="2">
    <source>
        <dbReference type="Proteomes" id="UP000708208"/>
    </source>
</evidence>
<keyword evidence="2" id="KW-1185">Reference proteome</keyword>
<sequence length="63" mass="7415">MPKSNVSNNWSQAVKRLMTTTKRLKDTGHYQAYQEVFMEWYKEGVIEVVPSDEVNQQLAHYLP</sequence>
<feature type="non-terminal residue" evidence="1">
    <location>
        <position position="63"/>
    </location>
</feature>
<organism evidence="1 2">
    <name type="scientific">Allacma fusca</name>
    <dbReference type="NCBI Taxonomy" id="39272"/>
    <lineage>
        <taxon>Eukaryota</taxon>
        <taxon>Metazoa</taxon>
        <taxon>Ecdysozoa</taxon>
        <taxon>Arthropoda</taxon>
        <taxon>Hexapoda</taxon>
        <taxon>Collembola</taxon>
        <taxon>Symphypleona</taxon>
        <taxon>Sminthuridae</taxon>
        <taxon>Allacma</taxon>
    </lineage>
</organism>
<dbReference type="AlphaFoldDB" id="A0A8J2P3H6"/>
<proteinExistence type="predicted"/>
<gene>
    <name evidence="1" type="ORF">AFUS01_LOCUS11810</name>
</gene>
<protein>
    <submittedName>
        <fullName evidence="1">Uncharacterized protein</fullName>
    </submittedName>
</protein>
<comment type="caution">
    <text evidence="1">The sequence shown here is derived from an EMBL/GenBank/DDBJ whole genome shotgun (WGS) entry which is preliminary data.</text>
</comment>
<dbReference type="Proteomes" id="UP000708208">
    <property type="component" value="Unassembled WGS sequence"/>
</dbReference>
<dbReference type="EMBL" id="CAJVCH010091649">
    <property type="protein sequence ID" value="CAG7722690.1"/>
    <property type="molecule type" value="Genomic_DNA"/>
</dbReference>
<evidence type="ECO:0000313" key="1">
    <source>
        <dbReference type="EMBL" id="CAG7722690.1"/>
    </source>
</evidence>
<accession>A0A8J2P3H6</accession>
<reference evidence="1" key="1">
    <citation type="submission" date="2021-06" db="EMBL/GenBank/DDBJ databases">
        <authorList>
            <person name="Hodson N. C."/>
            <person name="Mongue J. A."/>
            <person name="Jaron S. K."/>
        </authorList>
    </citation>
    <scope>NUCLEOTIDE SEQUENCE</scope>
</reference>